<evidence type="ECO:0000313" key="2">
    <source>
        <dbReference type="EMBL" id="OWA50441.1"/>
    </source>
</evidence>
<name>A0A9X6NGX8_HYPEX</name>
<gene>
    <name evidence="2" type="ORF">BV898_14958</name>
</gene>
<dbReference type="AlphaFoldDB" id="A0A9X6NGX8"/>
<comment type="caution">
    <text evidence="2">The sequence shown here is derived from an EMBL/GenBank/DDBJ whole genome shotgun (WGS) entry which is preliminary data.</text>
</comment>
<feature type="signal peptide" evidence="1">
    <location>
        <begin position="1"/>
        <end position="23"/>
    </location>
</feature>
<protein>
    <submittedName>
        <fullName evidence="2">Uncharacterized protein</fullName>
    </submittedName>
</protein>
<evidence type="ECO:0000256" key="1">
    <source>
        <dbReference type="SAM" id="SignalP"/>
    </source>
</evidence>
<sequence length="76" mass="7822">MTLVVVSPLSCVLGLLFANRLHAIVMPESARTGNIACAASGVLGEETATTLNNVVNRALVSAGVQTTLEPRGDTQT</sequence>
<evidence type="ECO:0000313" key="3">
    <source>
        <dbReference type="Proteomes" id="UP000192578"/>
    </source>
</evidence>
<proteinExistence type="predicted"/>
<accession>A0A9X6NGX8</accession>
<feature type="chain" id="PRO_5040740909" evidence="1">
    <location>
        <begin position="24"/>
        <end position="76"/>
    </location>
</feature>
<dbReference type="EMBL" id="MTYJ01000192">
    <property type="protein sequence ID" value="OWA50441.1"/>
    <property type="molecule type" value="Genomic_DNA"/>
</dbReference>
<organism evidence="2 3">
    <name type="scientific">Hypsibius exemplaris</name>
    <name type="common">Freshwater tardigrade</name>
    <dbReference type="NCBI Taxonomy" id="2072580"/>
    <lineage>
        <taxon>Eukaryota</taxon>
        <taxon>Metazoa</taxon>
        <taxon>Ecdysozoa</taxon>
        <taxon>Tardigrada</taxon>
        <taxon>Eutardigrada</taxon>
        <taxon>Parachela</taxon>
        <taxon>Hypsibioidea</taxon>
        <taxon>Hypsibiidae</taxon>
        <taxon>Hypsibius</taxon>
    </lineage>
</organism>
<dbReference type="Proteomes" id="UP000192578">
    <property type="component" value="Unassembled WGS sequence"/>
</dbReference>
<keyword evidence="1" id="KW-0732">Signal</keyword>
<keyword evidence="3" id="KW-1185">Reference proteome</keyword>
<reference evidence="3" key="1">
    <citation type="submission" date="2017-01" db="EMBL/GenBank/DDBJ databases">
        <title>Comparative genomics of anhydrobiosis in the tardigrade Hypsibius dujardini.</title>
        <authorList>
            <person name="Yoshida Y."/>
            <person name="Koutsovoulos G."/>
            <person name="Laetsch D."/>
            <person name="Stevens L."/>
            <person name="Kumar S."/>
            <person name="Horikawa D."/>
            <person name="Ishino K."/>
            <person name="Komine S."/>
            <person name="Tomita M."/>
            <person name="Blaxter M."/>
            <person name="Arakawa K."/>
        </authorList>
    </citation>
    <scope>NUCLEOTIDE SEQUENCE [LARGE SCALE GENOMIC DNA]</scope>
    <source>
        <strain evidence="3">Z151</strain>
    </source>
</reference>